<accession>A0ABM7F756</accession>
<protein>
    <recommendedName>
        <fullName evidence="5">Sugar kinase</fullName>
    </recommendedName>
</protein>
<dbReference type="Proteomes" id="UP001321542">
    <property type="component" value="Chromosome"/>
</dbReference>
<dbReference type="RefSeq" id="WP_286250590.1">
    <property type="nucleotide sequence ID" value="NZ_AP018448.1"/>
</dbReference>
<evidence type="ECO:0000256" key="1">
    <source>
        <dbReference type="SAM" id="MobiDB-lite"/>
    </source>
</evidence>
<proteinExistence type="predicted"/>
<feature type="region of interest" description="Disordered" evidence="1">
    <location>
        <begin position="1"/>
        <end position="25"/>
    </location>
</feature>
<organism evidence="3 4">
    <name type="scientific">Streptomyces graminofaciens</name>
    <dbReference type="NCBI Taxonomy" id="68212"/>
    <lineage>
        <taxon>Bacteria</taxon>
        <taxon>Bacillati</taxon>
        <taxon>Actinomycetota</taxon>
        <taxon>Actinomycetes</taxon>
        <taxon>Kitasatosporales</taxon>
        <taxon>Streptomycetaceae</taxon>
        <taxon>Streptomyces</taxon>
    </lineage>
</organism>
<sequence length="193" mass="21745">MTPSVPRQGSSPDEPERPAEDRRHRNRRRALTLAIIVLLIGVPAGYLVISANQSRDSGKDKEEKYSATGLTAGWPSRVQRRLYRVPIPPYSDHVAYYETNNWKTSRLYAQFRTSNEGLGRFLAQIGADPADLQEGEKAISARDRRIIGWEFTGAGPWYGLVHEQKNPAPTHDIVVNRSDPNHPMVYVVSRTVP</sequence>
<evidence type="ECO:0000313" key="3">
    <source>
        <dbReference type="EMBL" id="BBC31783.1"/>
    </source>
</evidence>
<feature type="transmembrane region" description="Helical" evidence="2">
    <location>
        <begin position="30"/>
        <end position="49"/>
    </location>
</feature>
<evidence type="ECO:0000256" key="2">
    <source>
        <dbReference type="SAM" id="Phobius"/>
    </source>
</evidence>
<gene>
    <name evidence="3" type="ORF">SGFS_030770</name>
</gene>
<reference evidence="3 4" key="1">
    <citation type="journal article" date="2010" name="ChemBioChem">
        <title>Cloning and characterization of the biosynthetic gene cluster of 16-membered macrolide antibiotic FD-891: involvement of a dual functional cytochrome P450 monooxygenase catalyzing epoxidation and hydroxylation.</title>
        <authorList>
            <person name="Kudo F."/>
            <person name="Motegi A."/>
            <person name="Mizoue K."/>
            <person name="Eguchi T."/>
        </authorList>
    </citation>
    <scope>NUCLEOTIDE SEQUENCE [LARGE SCALE GENOMIC DNA]</scope>
    <source>
        <strain evidence="3 4">A-8890</strain>
    </source>
</reference>
<evidence type="ECO:0000313" key="4">
    <source>
        <dbReference type="Proteomes" id="UP001321542"/>
    </source>
</evidence>
<feature type="compositionally biased region" description="Basic and acidic residues" evidence="1">
    <location>
        <begin position="14"/>
        <end position="23"/>
    </location>
</feature>
<keyword evidence="4" id="KW-1185">Reference proteome</keyword>
<feature type="compositionally biased region" description="Polar residues" evidence="1">
    <location>
        <begin position="1"/>
        <end position="11"/>
    </location>
</feature>
<evidence type="ECO:0008006" key="5">
    <source>
        <dbReference type="Google" id="ProtNLM"/>
    </source>
</evidence>
<name>A0ABM7F756_9ACTN</name>
<keyword evidence="2" id="KW-0472">Membrane</keyword>
<keyword evidence="2" id="KW-1133">Transmembrane helix</keyword>
<dbReference type="EMBL" id="AP018448">
    <property type="protein sequence ID" value="BBC31783.1"/>
    <property type="molecule type" value="Genomic_DNA"/>
</dbReference>
<keyword evidence="2" id="KW-0812">Transmembrane</keyword>
<reference evidence="3 4" key="2">
    <citation type="journal article" date="2023" name="ChemBioChem">
        <title>Acyltransferase Domain Exchange between Two Independent Type I Polyketide Synthases in the Same Producer Strain of Macrolide Antibiotics.</title>
        <authorList>
            <person name="Kudo F."/>
            <person name="Kishikawa K."/>
            <person name="Tsuboi K."/>
            <person name="Kido T."/>
            <person name="Usui T."/>
            <person name="Hashimoto J."/>
            <person name="Shin-Ya K."/>
            <person name="Miyanaga A."/>
            <person name="Eguchi T."/>
        </authorList>
    </citation>
    <scope>NUCLEOTIDE SEQUENCE [LARGE SCALE GENOMIC DNA]</scope>
    <source>
        <strain evidence="3 4">A-8890</strain>
    </source>
</reference>